<dbReference type="InterPro" id="IPR002645">
    <property type="entry name" value="STAS_dom"/>
</dbReference>
<dbReference type="PROSITE" id="PS50801">
    <property type="entry name" value="STAS"/>
    <property type="match status" value="1"/>
</dbReference>
<evidence type="ECO:0000313" key="8">
    <source>
        <dbReference type="Proteomes" id="UP000822476"/>
    </source>
</evidence>
<evidence type="ECO:0000256" key="3">
    <source>
        <dbReference type="ARBA" id="ARBA00022989"/>
    </source>
</evidence>
<proteinExistence type="predicted"/>
<protein>
    <recommendedName>
        <fullName evidence="6">STAS domain-containing protein</fullName>
    </recommendedName>
</protein>
<comment type="subcellular location">
    <subcellularLocation>
        <location evidence="1">Membrane</location>
        <topology evidence="1">Multi-pass membrane protein</topology>
    </subcellularLocation>
</comment>
<name>A0A8S9Z2D0_9TREM</name>
<dbReference type="InterPro" id="IPR036513">
    <property type="entry name" value="STAS_dom_sf"/>
</dbReference>
<evidence type="ECO:0000256" key="4">
    <source>
        <dbReference type="ARBA" id="ARBA00023136"/>
    </source>
</evidence>
<feature type="transmembrane region" description="Helical" evidence="5">
    <location>
        <begin position="68"/>
        <end position="89"/>
    </location>
</feature>
<dbReference type="GO" id="GO:0055085">
    <property type="term" value="P:transmembrane transport"/>
    <property type="evidence" value="ECO:0007669"/>
    <property type="project" value="InterPro"/>
</dbReference>
<reference evidence="7" key="1">
    <citation type="submission" date="2019-07" db="EMBL/GenBank/DDBJ databases">
        <title>Annotation for the trematode Paragonimus miyazaki's.</title>
        <authorList>
            <person name="Choi Y.-J."/>
        </authorList>
    </citation>
    <scope>NUCLEOTIDE SEQUENCE</scope>
    <source>
        <strain evidence="7">Japan</strain>
    </source>
</reference>
<feature type="transmembrane region" description="Helical" evidence="5">
    <location>
        <begin position="265"/>
        <end position="295"/>
    </location>
</feature>
<evidence type="ECO:0000256" key="5">
    <source>
        <dbReference type="SAM" id="Phobius"/>
    </source>
</evidence>
<keyword evidence="8" id="KW-1185">Reference proteome</keyword>
<dbReference type="PANTHER" id="PTHR11814">
    <property type="entry name" value="SULFATE TRANSPORTER"/>
    <property type="match status" value="1"/>
</dbReference>
<dbReference type="OrthoDB" id="288203at2759"/>
<keyword evidence="2 5" id="KW-0812">Transmembrane</keyword>
<dbReference type="GO" id="GO:0016020">
    <property type="term" value="C:membrane"/>
    <property type="evidence" value="ECO:0007669"/>
    <property type="project" value="UniProtKB-SubCell"/>
</dbReference>
<organism evidence="7 8">
    <name type="scientific">Paragonimus skrjabini miyazakii</name>
    <dbReference type="NCBI Taxonomy" id="59628"/>
    <lineage>
        <taxon>Eukaryota</taxon>
        <taxon>Metazoa</taxon>
        <taxon>Spiralia</taxon>
        <taxon>Lophotrochozoa</taxon>
        <taxon>Platyhelminthes</taxon>
        <taxon>Trematoda</taxon>
        <taxon>Digenea</taxon>
        <taxon>Plagiorchiida</taxon>
        <taxon>Troglotremata</taxon>
        <taxon>Troglotrematidae</taxon>
        <taxon>Paragonimus</taxon>
    </lineage>
</organism>
<dbReference type="InterPro" id="IPR001902">
    <property type="entry name" value="SLC26A/SulP_fam"/>
</dbReference>
<accession>A0A8S9Z2D0</accession>
<feature type="domain" description="STAS" evidence="6">
    <location>
        <begin position="340"/>
        <end position="462"/>
    </location>
</feature>
<dbReference type="EMBL" id="JTDE01001938">
    <property type="protein sequence ID" value="KAF7258108.1"/>
    <property type="molecule type" value="Genomic_DNA"/>
</dbReference>
<dbReference type="Proteomes" id="UP000822476">
    <property type="component" value="Unassembled WGS sequence"/>
</dbReference>
<dbReference type="Gene3D" id="3.30.750.24">
    <property type="entry name" value="STAS domain"/>
    <property type="match status" value="1"/>
</dbReference>
<comment type="caution">
    <text evidence="7">The sequence shown here is derived from an EMBL/GenBank/DDBJ whole genome shotgun (WGS) entry which is preliminary data.</text>
</comment>
<sequence length="538" mass="59951">GTFAVVCLLLFEPIKRLCDEIVKSSSGNETTSYMGFVPVCYAPDIVDVPTGGRVIDLETEKLIDIRPVVAFTLTFLVGIVQVAIGLFRLGSLTCYMAPSMVDGFVTGSAFHVLTSQISSLFGITRIARDNGIGSLFMVYVNFLKYIKETNLVTLAISSLSVAFLLTVKLLLEPMLKGCMRFQFPVPSELILEVLNNELGLLKQRTCYPGHSFFTLSSASIEIQCDSYRIYCKRCVLSAIIAVALKNILSHLCHIPTMWRTYKRDFFLFMITFLATLLLDITIGLIVGIIGCLLALTEQQRKPRLTVLYNVPGTEIFTRGTYKSPDNQPHLFKLDDCEQYNIIVCSLVGSLNFASAEQLSNDVFKVIRQEKERRSRMEKLVNNQPAADNIGPLQYTLDHEASLGSNTEFVTSAASKTSEPDDPLSVENQETMSQSTILLLELDGLSHVDPTGANGLQTLHSELIADHVMPIYVGGKYEFKHHKCLNLSTWAHPPLLDLTYPTLYDAYSACMDYVTRCCPQTMTLRTREEPVSNTMEPNC</sequence>
<keyword evidence="4 5" id="KW-0472">Membrane</keyword>
<evidence type="ECO:0000256" key="1">
    <source>
        <dbReference type="ARBA" id="ARBA00004141"/>
    </source>
</evidence>
<dbReference type="InterPro" id="IPR011547">
    <property type="entry name" value="SLC26A/SulP_dom"/>
</dbReference>
<keyword evidence="3 5" id="KW-1133">Transmembrane helix</keyword>
<feature type="transmembrane region" description="Helical" evidence="5">
    <location>
        <begin position="152"/>
        <end position="171"/>
    </location>
</feature>
<evidence type="ECO:0000256" key="2">
    <source>
        <dbReference type="ARBA" id="ARBA00022692"/>
    </source>
</evidence>
<gene>
    <name evidence="7" type="ORF">EG68_04825</name>
</gene>
<dbReference type="AlphaFoldDB" id="A0A8S9Z2D0"/>
<evidence type="ECO:0000259" key="6">
    <source>
        <dbReference type="PROSITE" id="PS50801"/>
    </source>
</evidence>
<evidence type="ECO:0000313" key="7">
    <source>
        <dbReference type="EMBL" id="KAF7258108.1"/>
    </source>
</evidence>
<dbReference type="Pfam" id="PF00916">
    <property type="entry name" value="Sulfate_transp"/>
    <property type="match status" value="1"/>
</dbReference>
<feature type="non-terminal residue" evidence="7">
    <location>
        <position position="1"/>
    </location>
</feature>